<reference evidence="1 2" key="2">
    <citation type="journal article" date="2013" name="PLoS ONE">
        <title>INDIGO - INtegrated Data Warehouse of MIcrobial GenOmes with Examples from the Red Sea Extremophiles.</title>
        <authorList>
            <person name="Alam I."/>
            <person name="Antunes A."/>
            <person name="Kamau A.A."/>
            <person name="Ba Alawi W."/>
            <person name="Kalkatawi M."/>
            <person name="Stingl U."/>
            <person name="Bajic V.B."/>
        </authorList>
    </citation>
    <scope>NUCLEOTIDE SEQUENCE [LARGE SCALE GENOMIC DNA]</scope>
    <source>
        <strain evidence="1 2">SSD-17B</strain>
    </source>
</reference>
<dbReference type="AlphaFoldDB" id="U2FI98"/>
<dbReference type="InterPro" id="IPR036397">
    <property type="entry name" value="RNaseH_sf"/>
</dbReference>
<dbReference type="Gene3D" id="3.30.420.10">
    <property type="entry name" value="Ribonuclease H-like superfamily/Ribonuclease H"/>
    <property type="match status" value="1"/>
</dbReference>
<reference evidence="1 2" key="1">
    <citation type="journal article" date="2011" name="J. Bacteriol.">
        <title>Genome sequence of Haloplasma contractile, an unusual contractile bacterium from a deep-sea anoxic brine lake.</title>
        <authorList>
            <person name="Antunes A."/>
            <person name="Alam I."/>
            <person name="El Dorry H."/>
            <person name="Siam R."/>
            <person name="Robertson A."/>
            <person name="Bajic V.B."/>
            <person name="Stingl U."/>
        </authorList>
    </citation>
    <scope>NUCLEOTIDE SEQUENCE [LARGE SCALE GENOMIC DNA]</scope>
    <source>
        <strain evidence="1 2">SSD-17B</strain>
    </source>
</reference>
<organism evidence="1 2">
    <name type="scientific">Haloplasma contractile SSD-17B</name>
    <dbReference type="NCBI Taxonomy" id="1033810"/>
    <lineage>
        <taxon>Bacteria</taxon>
        <taxon>Bacillati</taxon>
        <taxon>Mycoplasmatota</taxon>
        <taxon>Mollicutes</taxon>
        <taxon>Haloplasmatales</taxon>
        <taxon>Haloplasmataceae</taxon>
        <taxon>Haloplasma</taxon>
    </lineage>
</organism>
<comment type="caution">
    <text evidence="1">The sequence shown here is derived from an EMBL/GenBank/DDBJ whole genome shotgun (WGS) entry which is preliminary data.</text>
</comment>
<keyword evidence="2" id="KW-1185">Reference proteome</keyword>
<accession>U2FI98</accession>
<proteinExistence type="predicted"/>
<dbReference type="InterPro" id="IPR012337">
    <property type="entry name" value="RNaseH-like_sf"/>
</dbReference>
<dbReference type="Proteomes" id="UP000005707">
    <property type="component" value="Unassembled WGS sequence"/>
</dbReference>
<dbReference type="SUPFAM" id="SSF53098">
    <property type="entry name" value="Ribonuclease H-like"/>
    <property type="match status" value="1"/>
</dbReference>
<name>U2FI98_9MOLU</name>
<evidence type="ECO:0000313" key="1">
    <source>
        <dbReference type="EMBL" id="ERJ12530.1"/>
    </source>
</evidence>
<dbReference type="GO" id="GO:0003676">
    <property type="term" value="F:nucleic acid binding"/>
    <property type="evidence" value="ECO:0007669"/>
    <property type="project" value="InterPro"/>
</dbReference>
<dbReference type="InParanoid" id="U2FI98"/>
<protein>
    <submittedName>
        <fullName evidence="1">ISSod1 transposase OrfB protein</fullName>
    </submittedName>
</protein>
<sequence>MSALDKAYKMQDPKPGQKFYIDRGTQYTSKDFTDKLKQYKMIHSLSNKGHHTTMHVSNRYTPLSRRSISIILRLEHMRRHG</sequence>
<gene>
    <name evidence="1" type="ORF">HLPCO_001516</name>
</gene>
<dbReference type="EMBL" id="AFNU02000004">
    <property type="protein sequence ID" value="ERJ12530.1"/>
    <property type="molecule type" value="Genomic_DNA"/>
</dbReference>
<evidence type="ECO:0000313" key="2">
    <source>
        <dbReference type="Proteomes" id="UP000005707"/>
    </source>
</evidence>